<organism evidence="3 4">
    <name type="scientific">Setaria viridis</name>
    <name type="common">Green bristlegrass</name>
    <name type="synonym">Setaria italica subsp. viridis</name>
    <dbReference type="NCBI Taxonomy" id="4556"/>
    <lineage>
        <taxon>Eukaryota</taxon>
        <taxon>Viridiplantae</taxon>
        <taxon>Streptophyta</taxon>
        <taxon>Embryophyta</taxon>
        <taxon>Tracheophyta</taxon>
        <taxon>Spermatophyta</taxon>
        <taxon>Magnoliopsida</taxon>
        <taxon>Liliopsida</taxon>
        <taxon>Poales</taxon>
        <taxon>Poaceae</taxon>
        <taxon>PACMAD clade</taxon>
        <taxon>Panicoideae</taxon>
        <taxon>Panicodae</taxon>
        <taxon>Paniceae</taxon>
        <taxon>Cenchrinae</taxon>
        <taxon>Setaria</taxon>
    </lineage>
</organism>
<dbReference type="PANTHER" id="PTHR33697">
    <property type="entry name" value="T17B22.17 PROTEIN-RELATED"/>
    <property type="match status" value="1"/>
</dbReference>
<feature type="compositionally biased region" description="Acidic residues" evidence="1">
    <location>
        <begin position="388"/>
        <end position="398"/>
    </location>
</feature>
<dbReference type="Proteomes" id="UP000298652">
    <property type="component" value="Chromosome 5"/>
</dbReference>
<dbReference type="Gene3D" id="2.30.30.140">
    <property type="match status" value="1"/>
</dbReference>
<feature type="region of interest" description="Disordered" evidence="1">
    <location>
        <begin position="388"/>
        <end position="432"/>
    </location>
</feature>
<feature type="region of interest" description="Disordered" evidence="1">
    <location>
        <begin position="308"/>
        <end position="364"/>
    </location>
</feature>
<protein>
    <recommendedName>
        <fullName evidence="2">PWWP domain-containing protein</fullName>
    </recommendedName>
</protein>
<feature type="compositionally biased region" description="Basic and acidic residues" evidence="1">
    <location>
        <begin position="317"/>
        <end position="330"/>
    </location>
</feature>
<dbReference type="PANTHER" id="PTHR33697:SF1">
    <property type="entry name" value="TUDOR_PWWP_MBT SUPERFAMILY PROTEIN"/>
    <property type="match status" value="1"/>
</dbReference>
<dbReference type="CDD" id="cd05162">
    <property type="entry name" value="PWWP"/>
    <property type="match status" value="1"/>
</dbReference>
<name>A0A4U6UIX4_SETVI</name>
<evidence type="ECO:0000313" key="4">
    <source>
        <dbReference type="Proteomes" id="UP000298652"/>
    </source>
</evidence>
<dbReference type="EMBL" id="CM016556">
    <property type="protein sequence ID" value="TKW14965.1"/>
    <property type="molecule type" value="Genomic_DNA"/>
</dbReference>
<dbReference type="OMA" id="PLEHEAT"/>
<accession>A0A4U6UIX4</accession>
<evidence type="ECO:0000313" key="3">
    <source>
        <dbReference type="EMBL" id="TKW14965.1"/>
    </source>
</evidence>
<evidence type="ECO:0000256" key="1">
    <source>
        <dbReference type="SAM" id="MobiDB-lite"/>
    </source>
</evidence>
<evidence type="ECO:0000259" key="2">
    <source>
        <dbReference type="PROSITE" id="PS50812"/>
    </source>
</evidence>
<proteinExistence type="predicted"/>
<dbReference type="InterPro" id="IPR000313">
    <property type="entry name" value="PWWP_dom"/>
</dbReference>
<reference evidence="3" key="1">
    <citation type="submission" date="2019-03" db="EMBL/GenBank/DDBJ databases">
        <title>WGS assembly of Setaria viridis.</title>
        <authorList>
            <person name="Huang P."/>
            <person name="Jenkins J."/>
            <person name="Grimwood J."/>
            <person name="Barry K."/>
            <person name="Healey A."/>
            <person name="Mamidi S."/>
            <person name="Sreedasyam A."/>
            <person name="Shu S."/>
            <person name="Feldman M."/>
            <person name="Wu J."/>
            <person name="Yu Y."/>
            <person name="Chen C."/>
            <person name="Johnson J."/>
            <person name="Rokhsar D."/>
            <person name="Baxter I."/>
            <person name="Schmutz J."/>
            <person name="Brutnell T."/>
            <person name="Kellogg E."/>
        </authorList>
    </citation>
    <scope>NUCLEOTIDE SEQUENCE [LARGE SCALE GENOMIC DNA]</scope>
</reference>
<dbReference type="Gramene" id="TKW14965">
    <property type="protein sequence ID" value="TKW14965"/>
    <property type="gene ID" value="SEVIR_5G200900v2"/>
</dbReference>
<dbReference type="PROSITE" id="PS50812">
    <property type="entry name" value="PWWP"/>
    <property type="match status" value="1"/>
</dbReference>
<sequence length="457" mass="50548">MESCGGEREQPGGVAGAAADIEVGALVWVVRRNGSWWPGRILGMDELPEDCSIPPRHTVTPIKLLGRPDGSIDWYNLEKSKRVKPFRCGEFDECIENAKVQAHVQNMSQNEGKCACREYAIMHALEIEKSRFPPEGHLNTYGSCESINNQVSKPINQTTECSKAGTFSLQDHRRSKMKIISFITPISKGSPKSDDNLLPLEHEATMKCHAPDSDVVELEARVEGAVCEPTDLENNIQVYDVEVTVLGNYTGLGLPLASLTSKSMGNPIKGYPVSVEVSEDYCSAASIDDHLPAIGNLECLLKSRVSLPQKKRSTRSKPGDHKKVNEHDLGKSSWPHAKKPAPDASPRKIQRLSSSLSNRRDHRMMQHGPLVGLMSPYYGWKLHQEEEIEEEEEEEEEVAPLHSATVHARENSKPNPVVEKGSLLRTHSPPGANCKRKAPCRLHAHPWVLPAVQGSII</sequence>
<gene>
    <name evidence="3" type="ORF">SEVIR_5G200900v2</name>
</gene>
<feature type="domain" description="PWWP" evidence="2">
    <location>
        <begin position="23"/>
        <end position="79"/>
    </location>
</feature>
<dbReference type="Pfam" id="PF00855">
    <property type="entry name" value="PWWP"/>
    <property type="match status" value="1"/>
</dbReference>
<dbReference type="SUPFAM" id="SSF63748">
    <property type="entry name" value="Tudor/PWWP/MBT"/>
    <property type="match status" value="1"/>
</dbReference>
<keyword evidence="4" id="KW-1185">Reference proteome</keyword>
<dbReference type="InterPro" id="IPR044679">
    <property type="entry name" value="PWWP2-like"/>
</dbReference>
<dbReference type="AlphaFoldDB" id="A0A4U6UIX4"/>